<dbReference type="EMBL" id="VCQT01000044">
    <property type="protein sequence ID" value="TMW11270.1"/>
    <property type="molecule type" value="Genomic_DNA"/>
</dbReference>
<keyword evidence="6 8" id="KW-1133">Transmembrane helix</keyword>
<dbReference type="PANTHER" id="PTHR33908:SF3">
    <property type="entry name" value="UNDECAPRENYL PHOSPHATE-ALPHA-4-AMINO-4-DEOXY-L-ARABINOSE ARABINOSYL TRANSFERASE"/>
    <property type="match status" value="1"/>
</dbReference>
<sequence length="502" mass="56296">MPGTIENRRDWKLVPRSPTEKLVLALMVVLLSRWISMAFLPFTDTTEARYANIARGMAISGDWITPWFEPGLPFWGKPPLSFWIQAVSYKVLGWDEFALRFPAWLAQLGMVWLVWRYASSLVSRQSALITSLIFASSSLAYVLAGAVMTDPFLGLGTTAGLTGAALALRGEGLVWGWVCFLGLAVGLLAKGPLTFVLVGGPLFLWLLWTHRWSDLRRLPVVGGTIVMLLMTAPWYLLAELKTPGFIDYFLVGEHIKRFLDPGWVGDIYGSAHDEVRGTIWLLTLYATLPWSPLALSGLFLLLRNDDWGFGAIRRGLSDDDNKLLLLAAFMPSLFFTFSGNILASYVLPGLPFMALLMVRGMQSSGVTSRWLDLCLWPFALFVPTLSLVAGAWIYLHPGSIKTEKGLIACYYRQPENGAAPLIYLDDAPFSARYYSQEKVREKSLDLILREVKNSPGRSLYVAVQPDDLDRFKRQLSAPFVKIFENRRYVLMTQSDRAVVTCR</sequence>
<feature type="transmembrane region" description="Helical" evidence="8">
    <location>
        <begin position="375"/>
        <end position="395"/>
    </location>
</feature>
<feature type="domain" description="ArnT-like N-terminal" evidence="9">
    <location>
        <begin position="44"/>
        <end position="249"/>
    </location>
</feature>
<keyword evidence="4" id="KW-0808">Transferase</keyword>
<evidence type="ECO:0000256" key="4">
    <source>
        <dbReference type="ARBA" id="ARBA00022679"/>
    </source>
</evidence>
<feature type="transmembrane region" description="Helical" evidence="8">
    <location>
        <begin position="220"/>
        <end position="237"/>
    </location>
</feature>
<evidence type="ECO:0000259" key="9">
    <source>
        <dbReference type="Pfam" id="PF02366"/>
    </source>
</evidence>
<keyword evidence="11" id="KW-1185">Reference proteome</keyword>
<feature type="transmembrane region" description="Helical" evidence="8">
    <location>
        <begin position="21"/>
        <end position="42"/>
    </location>
</feature>
<protein>
    <submittedName>
        <fullName evidence="10">Glycosyltransferase family 39 protein</fullName>
    </submittedName>
</protein>
<accession>A0ABY2XJE0</accession>
<evidence type="ECO:0000256" key="1">
    <source>
        <dbReference type="ARBA" id="ARBA00004651"/>
    </source>
</evidence>
<feature type="transmembrane region" description="Helical" evidence="8">
    <location>
        <begin position="127"/>
        <end position="148"/>
    </location>
</feature>
<evidence type="ECO:0000313" key="11">
    <source>
        <dbReference type="Proteomes" id="UP000739180"/>
    </source>
</evidence>
<dbReference type="InterPro" id="IPR050297">
    <property type="entry name" value="LipidA_mod_glycosyltrf_83"/>
</dbReference>
<evidence type="ECO:0000256" key="8">
    <source>
        <dbReference type="SAM" id="Phobius"/>
    </source>
</evidence>
<comment type="subcellular location">
    <subcellularLocation>
        <location evidence="1">Cell membrane</location>
        <topology evidence="1">Multi-pass membrane protein</topology>
    </subcellularLocation>
</comment>
<gene>
    <name evidence="10" type="ORF">FGS76_14510</name>
</gene>
<dbReference type="InterPro" id="IPR003342">
    <property type="entry name" value="ArnT-like_N"/>
</dbReference>
<evidence type="ECO:0000313" key="10">
    <source>
        <dbReference type="EMBL" id="TMW11270.1"/>
    </source>
</evidence>
<reference evidence="10 11" key="1">
    <citation type="submission" date="2019-05" db="EMBL/GenBank/DDBJ databases">
        <title>Genome of Alcanivorax gelatiniphagus, an oil degrading marine bacteria.</title>
        <authorList>
            <person name="Kwon K.K."/>
        </authorList>
    </citation>
    <scope>NUCLEOTIDE SEQUENCE [LARGE SCALE GENOMIC DNA]</scope>
    <source>
        <strain evidence="10 11">MEBiC 08158</strain>
    </source>
</reference>
<dbReference type="Pfam" id="PF02366">
    <property type="entry name" value="PMT"/>
    <property type="match status" value="1"/>
</dbReference>
<feature type="transmembrane region" description="Helical" evidence="8">
    <location>
        <begin position="175"/>
        <end position="208"/>
    </location>
</feature>
<evidence type="ECO:0000256" key="7">
    <source>
        <dbReference type="ARBA" id="ARBA00023136"/>
    </source>
</evidence>
<keyword evidence="3" id="KW-0328">Glycosyltransferase</keyword>
<dbReference type="RefSeq" id="WP_083209378.1">
    <property type="nucleotide sequence ID" value="NZ_JBHSSX010000025.1"/>
</dbReference>
<feature type="transmembrane region" description="Helical" evidence="8">
    <location>
        <begin position="323"/>
        <end position="347"/>
    </location>
</feature>
<comment type="caution">
    <text evidence="10">The sequence shown here is derived from an EMBL/GenBank/DDBJ whole genome shotgun (WGS) entry which is preliminary data.</text>
</comment>
<evidence type="ECO:0000256" key="6">
    <source>
        <dbReference type="ARBA" id="ARBA00022989"/>
    </source>
</evidence>
<feature type="transmembrane region" description="Helical" evidence="8">
    <location>
        <begin position="279"/>
        <end position="302"/>
    </location>
</feature>
<feature type="transmembrane region" description="Helical" evidence="8">
    <location>
        <begin position="97"/>
        <end position="115"/>
    </location>
</feature>
<keyword evidence="2" id="KW-1003">Cell membrane</keyword>
<organism evidence="10 11">
    <name type="scientific">Alloalcanivorax gelatiniphagus</name>
    <dbReference type="NCBI Taxonomy" id="1194167"/>
    <lineage>
        <taxon>Bacteria</taxon>
        <taxon>Pseudomonadati</taxon>
        <taxon>Pseudomonadota</taxon>
        <taxon>Gammaproteobacteria</taxon>
        <taxon>Oceanospirillales</taxon>
        <taxon>Alcanivoracaceae</taxon>
        <taxon>Alloalcanivorax</taxon>
    </lineage>
</organism>
<dbReference type="Proteomes" id="UP000739180">
    <property type="component" value="Unassembled WGS sequence"/>
</dbReference>
<keyword evidence="5 8" id="KW-0812">Transmembrane</keyword>
<proteinExistence type="predicted"/>
<name>A0ABY2XJE0_9GAMM</name>
<keyword evidence="7 8" id="KW-0472">Membrane</keyword>
<evidence type="ECO:0000256" key="3">
    <source>
        <dbReference type="ARBA" id="ARBA00022676"/>
    </source>
</evidence>
<dbReference type="PANTHER" id="PTHR33908">
    <property type="entry name" value="MANNOSYLTRANSFERASE YKCB-RELATED"/>
    <property type="match status" value="1"/>
</dbReference>
<evidence type="ECO:0000256" key="2">
    <source>
        <dbReference type="ARBA" id="ARBA00022475"/>
    </source>
</evidence>
<evidence type="ECO:0000256" key="5">
    <source>
        <dbReference type="ARBA" id="ARBA00022692"/>
    </source>
</evidence>